<gene>
    <name evidence="2" type="ORF">J2S00_003446</name>
</gene>
<dbReference type="EMBL" id="JAUSUQ010000016">
    <property type="protein sequence ID" value="MDQ0340622.1"/>
    <property type="molecule type" value="Genomic_DNA"/>
</dbReference>
<dbReference type="InterPro" id="IPR007848">
    <property type="entry name" value="Small_mtfrase_dom"/>
</dbReference>
<dbReference type="CDD" id="cd02440">
    <property type="entry name" value="AdoMet_MTases"/>
    <property type="match status" value="1"/>
</dbReference>
<evidence type="ECO:0000313" key="2">
    <source>
        <dbReference type="EMBL" id="MDQ0340622.1"/>
    </source>
</evidence>
<dbReference type="InterPro" id="IPR029063">
    <property type="entry name" value="SAM-dependent_MTases_sf"/>
</dbReference>
<dbReference type="RefSeq" id="WP_307342556.1">
    <property type="nucleotide sequence ID" value="NZ_JAUSUQ010000016.1"/>
</dbReference>
<proteinExistence type="predicted"/>
<dbReference type="Pfam" id="PF05175">
    <property type="entry name" value="MTS"/>
    <property type="match status" value="1"/>
</dbReference>
<dbReference type="InterPro" id="IPR050210">
    <property type="entry name" value="tRNA_Adenine-N(6)_MTase"/>
</dbReference>
<dbReference type="PANTHER" id="PTHR47739">
    <property type="entry name" value="TRNA1(VAL) (ADENINE(37)-N6)-METHYLTRANSFERASE"/>
    <property type="match status" value="1"/>
</dbReference>
<dbReference type="Proteomes" id="UP001232445">
    <property type="component" value="Unassembled WGS sequence"/>
</dbReference>
<evidence type="ECO:0000313" key="3">
    <source>
        <dbReference type="Proteomes" id="UP001232445"/>
    </source>
</evidence>
<feature type="domain" description="Methyltransferase small" evidence="1">
    <location>
        <begin position="22"/>
        <end position="172"/>
    </location>
</feature>
<organism evidence="2 3">
    <name type="scientific">Caldalkalibacillus uzonensis</name>
    <dbReference type="NCBI Taxonomy" id="353224"/>
    <lineage>
        <taxon>Bacteria</taxon>
        <taxon>Bacillati</taxon>
        <taxon>Bacillota</taxon>
        <taxon>Bacilli</taxon>
        <taxon>Bacillales</taxon>
        <taxon>Bacillaceae</taxon>
        <taxon>Caldalkalibacillus</taxon>
    </lineage>
</organism>
<accession>A0ABU0CXP8</accession>
<keyword evidence="3" id="KW-1185">Reference proteome</keyword>
<dbReference type="PANTHER" id="PTHR47739:SF1">
    <property type="entry name" value="TRNA1(VAL) (ADENINE(37)-N6)-METHYLTRANSFERASE"/>
    <property type="match status" value="1"/>
</dbReference>
<dbReference type="Gene3D" id="3.40.50.150">
    <property type="entry name" value="Vaccinia Virus protein VP39"/>
    <property type="match status" value="1"/>
</dbReference>
<protein>
    <submittedName>
        <fullName evidence="2">tRNA1(Val) A37 N6-methylase TrmN6</fullName>
    </submittedName>
</protein>
<name>A0ABU0CXP8_9BACI</name>
<reference evidence="2 3" key="1">
    <citation type="submission" date="2023-07" db="EMBL/GenBank/DDBJ databases">
        <title>Genomic Encyclopedia of Type Strains, Phase IV (KMG-IV): sequencing the most valuable type-strain genomes for metagenomic binning, comparative biology and taxonomic classification.</title>
        <authorList>
            <person name="Goeker M."/>
        </authorList>
    </citation>
    <scope>NUCLEOTIDE SEQUENCE [LARGE SCALE GENOMIC DNA]</scope>
    <source>
        <strain evidence="2 3">DSM 17740</strain>
    </source>
</reference>
<evidence type="ECO:0000259" key="1">
    <source>
        <dbReference type="Pfam" id="PF05175"/>
    </source>
</evidence>
<dbReference type="SUPFAM" id="SSF53335">
    <property type="entry name" value="S-adenosyl-L-methionine-dependent methyltransferases"/>
    <property type="match status" value="1"/>
</dbReference>
<comment type="caution">
    <text evidence="2">The sequence shown here is derived from an EMBL/GenBank/DDBJ whole genome shotgun (WGS) entry which is preliminary data.</text>
</comment>
<sequence>MVHLADDERLDFLPLNHLKIIQSQTVFSFSMDAVLLAQFAYLPLKKGKVMDLCTGNGAVALMLSTRTQAAIEGIEIQERLYDMAVRSVRLNHKEKQITIHHQDLREAQARFELGSYDVVTCNPPYLPAHTGQTNVNEHYAIARHELYCTLEDILSVSAALLKPKGRLALVHRPSRLADILTLLRRYRLEPKRMCLVHPKADKPANMVLVEGMKDGQPDLRLLPPLIAYTADNEYTPQMKRIYFGEETLL</sequence>